<dbReference type="EMBL" id="JACHJT010000001">
    <property type="protein sequence ID" value="MBB4930738.1"/>
    <property type="molecule type" value="Genomic_DNA"/>
</dbReference>
<evidence type="ECO:0000313" key="2">
    <source>
        <dbReference type="EMBL" id="MBB4930738.1"/>
    </source>
</evidence>
<feature type="transmembrane region" description="Helical" evidence="1">
    <location>
        <begin position="115"/>
        <end position="138"/>
    </location>
</feature>
<organism evidence="2 3">
    <name type="scientific">Lipingzhangella halophila</name>
    <dbReference type="NCBI Taxonomy" id="1783352"/>
    <lineage>
        <taxon>Bacteria</taxon>
        <taxon>Bacillati</taxon>
        <taxon>Actinomycetota</taxon>
        <taxon>Actinomycetes</taxon>
        <taxon>Streptosporangiales</taxon>
        <taxon>Nocardiopsidaceae</taxon>
        <taxon>Lipingzhangella</taxon>
    </lineage>
</organism>
<keyword evidence="1" id="KW-0812">Transmembrane</keyword>
<feature type="transmembrane region" description="Helical" evidence="1">
    <location>
        <begin position="73"/>
        <end position="94"/>
    </location>
</feature>
<comment type="caution">
    <text evidence="2">The sequence shown here is derived from an EMBL/GenBank/DDBJ whole genome shotgun (WGS) entry which is preliminary data.</text>
</comment>
<keyword evidence="3" id="KW-1185">Reference proteome</keyword>
<dbReference type="RefSeq" id="WP_184576110.1">
    <property type="nucleotide sequence ID" value="NZ_JACHJT010000001.1"/>
</dbReference>
<accession>A0A7W7REW7</accession>
<reference evidence="2 3" key="1">
    <citation type="submission" date="2020-08" db="EMBL/GenBank/DDBJ databases">
        <title>Sequencing the genomes of 1000 actinobacteria strains.</title>
        <authorList>
            <person name="Klenk H.-P."/>
        </authorList>
    </citation>
    <scope>NUCLEOTIDE SEQUENCE [LARGE SCALE GENOMIC DNA]</scope>
    <source>
        <strain evidence="2 3">DSM 102030</strain>
    </source>
</reference>
<evidence type="ECO:0000256" key="1">
    <source>
        <dbReference type="SAM" id="Phobius"/>
    </source>
</evidence>
<gene>
    <name evidence="2" type="ORF">F4561_001558</name>
</gene>
<keyword evidence="1" id="KW-0472">Membrane</keyword>
<feature type="transmembrane region" description="Helical" evidence="1">
    <location>
        <begin position="6"/>
        <end position="27"/>
    </location>
</feature>
<dbReference type="AlphaFoldDB" id="A0A7W7REW7"/>
<sequence length="139" mass="13960">MNSLVNIFVFGTVGALMMAAVLGLLLIRTGRPARRGMPVAFSAMVVVVLLAVPALAASTVLAAGTGAGFGEAYLVAFGVVTLTYLANVALLPLVARRVAAEHGTERAAQLRPSPATLVGGLLICSVFGLVSTGIAVLAG</sequence>
<dbReference type="Proteomes" id="UP000523007">
    <property type="component" value="Unassembled WGS sequence"/>
</dbReference>
<name>A0A7W7REW7_9ACTN</name>
<feature type="transmembrane region" description="Helical" evidence="1">
    <location>
        <begin position="39"/>
        <end position="61"/>
    </location>
</feature>
<keyword evidence="1" id="KW-1133">Transmembrane helix</keyword>
<protein>
    <submittedName>
        <fullName evidence="2">Uncharacterized protein</fullName>
    </submittedName>
</protein>
<evidence type="ECO:0000313" key="3">
    <source>
        <dbReference type="Proteomes" id="UP000523007"/>
    </source>
</evidence>
<proteinExistence type="predicted"/>